<evidence type="ECO:0000313" key="3">
    <source>
        <dbReference type="Proteomes" id="UP000186102"/>
    </source>
</evidence>
<protein>
    <recommendedName>
        <fullName evidence="4">Cytochrome c domain-containing protein</fullName>
    </recommendedName>
</protein>
<keyword evidence="1" id="KW-0732">Signal</keyword>
<dbReference type="RefSeq" id="WP_075365374.1">
    <property type="nucleotide sequence ID" value="NZ_MLBF01000020.1"/>
</dbReference>
<dbReference type="OrthoDB" id="6402114at2"/>
<name>A0A1Q8QV62_9FIRM</name>
<dbReference type="GO" id="GO:0020037">
    <property type="term" value="F:heme binding"/>
    <property type="evidence" value="ECO:0007669"/>
    <property type="project" value="InterPro"/>
</dbReference>
<accession>A0A1Q8QV62</accession>
<dbReference type="EMBL" id="MLBF01000020">
    <property type="protein sequence ID" value="OLN31210.1"/>
    <property type="molecule type" value="Genomic_DNA"/>
</dbReference>
<evidence type="ECO:0000313" key="2">
    <source>
        <dbReference type="EMBL" id="OLN31210.1"/>
    </source>
</evidence>
<dbReference type="GO" id="GO:0022900">
    <property type="term" value="P:electron transport chain"/>
    <property type="evidence" value="ECO:0007669"/>
    <property type="project" value="InterPro"/>
</dbReference>
<organism evidence="2 3">
    <name type="scientific">Desulfosporosinus metallidurans</name>
    <dbReference type="NCBI Taxonomy" id="1888891"/>
    <lineage>
        <taxon>Bacteria</taxon>
        <taxon>Bacillati</taxon>
        <taxon>Bacillota</taxon>
        <taxon>Clostridia</taxon>
        <taxon>Eubacteriales</taxon>
        <taxon>Desulfitobacteriaceae</taxon>
        <taxon>Desulfosporosinus</taxon>
    </lineage>
</organism>
<dbReference type="PROSITE" id="PS51257">
    <property type="entry name" value="PROKAR_LIPOPROTEIN"/>
    <property type="match status" value="1"/>
</dbReference>
<feature type="signal peptide" evidence="1">
    <location>
        <begin position="1"/>
        <end position="22"/>
    </location>
</feature>
<dbReference type="Proteomes" id="UP000186102">
    <property type="component" value="Unassembled WGS sequence"/>
</dbReference>
<dbReference type="STRING" id="1888891.DSOL_2820"/>
<proteinExistence type="predicted"/>
<evidence type="ECO:0008006" key="4">
    <source>
        <dbReference type="Google" id="ProtNLM"/>
    </source>
</evidence>
<reference evidence="2 3" key="1">
    <citation type="submission" date="2016-09" db="EMBL/GenBank/DDBJ databases">
        <title>Complete genome of Desulfosporosinus sp. OL.</title>
        <authorList>
            <person name="Mardanov A."/>
            <person name="Beletsky A."/>
            <person name="Panova A."/>
            <person name="Karnachuk O."/>
            <person name="Ravin N."/>
        </authorList>
    </citation>
    <scope>NUCLEOTIDE SEQUENCE [LARGE SCALE GENOMIC DNA]</scope>
    <source>
        <strain evidence="2 3">OL</strain>
    </source>
</reference>
<dbReference type="InterPro" id="IPR010980">
    <property type="entry name" value="Cyt_c/b562"/>
</dbReference>
<sequence length="181" mass="19299">MFKKIPKLVISFVVVGSLVVGCSTQQTQPAPTTPATPAATAGTPALADVIKNALPGTGVAMRGVSDSFDNMYYAAKGGNWALAAYMSDVMQDYMSPIQITRTQVYPQWAAFVKANLGDDSALKKARDAKDMVAFEKAYSDTINNCNGCHTALGFKFIKKIKASGPEANLDYSLQSNASDNK</sequence>
<keyword evidence="3" id="KW-1185">Reference proteome</keyword>
<dbReference type="GO" id="GO:0005506">
    <property type="term" value="F:iron ion binding"/>
    <property type="evidence" value="ECO:0007669"/>
    <property type="project" value="InterPro"/>
</dbReference>
<dbReference type="SUPFAM" id="SSF47175">
    <property type="entry name" value="Cytochromes"/>
    <property type="match status" value="1"/>
</dbReference>
<dbReference type="AlphaFoldDB" id="A0A1Q8QV62"/>
<feature type="chain" id="PRO_5039170983" description="Cytochrome c domain-containing protein" evidence="1">
    <location>
        <begin position="23"/>
        <end position="181"/>
    </location>
</feature>
<comment type="caution">
    <text evidence="2">The sequence shown here is derived from an EMBL/GenBank/DDBJ whole genome shotgun (WGS) entry which is preliminary data.</text>
</comment>
<gene>
    <name evidence="2" type="ORF">DSOL_2820</name>
</gene>
<dbReference type="GO" id="GO:0009055">
    <property type="term" value="F:electron transfer activity"/>
    <property type="evidence" value="ECO:0007669"/>
    <property type="project" value="InterPro"/>
</dbReference>
<evidence type="ECO:0000256" key="1">
    <source>
        <dbReference type="SAM" id="SignalP"/>
    </source>
</evidence>